<dbReference type="InterPro" id="IPR003958">
    <property type="entry name" value="CBFA_NFYB_domain"/>
</dbReference>
<evidence type="ECO:0000259" key="5">
    <source>
        <dbReference type="PROSITE" id="PS50118"/>
    </source>
</evidence>
<dbReference type="EMBL" id="JNBR01000131">
    <property type="protein sequence ID" value="OQR96748.1"/>
    <property type="molecule type" value="Genomic_DNA"/>
</dbReference>
<proteinExistence type="predicted"/>
<name>A0A1V9ZFH9_ACHHY</name>
<dbReference type="Gene3D" id="1.10.30.10">
    <property type="entry name" value="High mobility group box domain"/>
    <property type="match status" value="1"/>
</dbReference>
<evidence type="ECO:0000256" key="3">
    <source>
        <dbReference type="PROSITE-ProRule" id="PRU00267"/>
    </source>
</evidence>
<dbReference type="AlphaFoldDB" id="A0A1V9ZFH9"/>
<dbReference type="Pfam" id="PF00505">
    <property type="entry name" value="HMG_box"/>
    <property type="match status" value="1"/>
</dbReference>
<keyword evidence="2 3" id="KW-0539">Nucleus</keyword>
<dbReference type="Pfam" id="PF00808">
    <property type="entry name" value="CBFD_NFYB_HMF"/>
    <property type="match status" value="1"/>
</dbReference>
<keyword evidence="7" id="KW-1185">Reference proteome</keyword>
<evidence type="ECO:0000256" key="1">
    <source>
        <dbReference type="ARBA" id="ARBA00004123"/>
    </source>
</evidence>
<dbReference type="GO" id="GO:0003677">
    <property type="term" value="F:DNA binding"/>
    <property type="evidence" value="ECO:0007669"/>
    <property type="project" value="UniProtKB-UniRule"/>
</dbReference>
<feature type="domain" description="HMG box" evidence="5">
    <location>
        <begin position="61"/>
        <end position="129"/>
    </location>
</feature>
<evidence type="ECO:0000313" key="7">
    <source>
        <dbReference type="Proteomes" id="UP000243579"/>
    </source>
</evidence>
<organism evidence="6 7">
    <name type="scientific">Achlya hypogyna</name>
    <name type="common">Oomycete</name>
    <name type="synonym">Protoachlya hypogyna</name>
    <dbReference type="NCBI Taxonomy" id="1202772"/>
    <lineage>
        <taxon>Eukaryota</taxon>
        <taxon>Sar</taxon>
        <taxon>Stramenopiles</taxon>
        <taxon>Oomycota</taxon>
        <taxon>Saprolegniomycetes</taxon>
        <taxon>Saprolegniales</taxon>
        <taxon>Achlyaceae</taxon>
        <taxon>Achlya</taxon>
    </lineage>
</organism>
<feature type="compositionally biased region" description="Acidic residues" evidence="4">
    <location>
        <begin position="26"/>
        <end position="43"/>
    </location>
</feature>
<feature type="compositionally biased region" description="Acidic residues" evidence="4">
    <location>
        <begin position="1"/>
        <end position="11"/>
    </location>
</feature>
<accession>A0A1V9ZFH9</accession>
<dbReference type="Proteomes" id="UP000243579">
    <property type="component" value="Unassembled WGS sequence"/>
</dbReference>
<feature type="DNA-binding region" description="HMG box" evidence="3">
    <location>
        <begin position="61"/>
        <end position="129"/>
    </location>
</feature>
<dbReference type="CDD" id="cd22929">
    <property type="entry name" value="HFD_POLE4-like"/>
    <property type="match status" value="1"/>
</dbReference>
<dbReference type="GO" id="GO:0008623">
    <property type="term" value="C:CHRAC"/>
    <property type="evidence" value="ECO:0007669"/>
    <property type="project" value="TreeGrafter"/>
</dbReference>
<evidence type="ECO:0000256" key="4">
    <source>
        <dbReference type="SAM" id="MobiDB-lite"/>
    </source>
</evidence>
<dbReference type="PANTHER" id="PTHR10252">
    <property type="entry name" value="HISTONE-LIKE TRANSCRIPTION FACTOR CCAAT-RELATED"/>
    <property type="match status" value="1"/>
</dbReference>
<dbReference type="OrthoDB" id="1919336at2759"/>
<dbReference type="PROSITE" id="PS50118">
    <property type="entry name" value="HMG_BOX_2"/>
    <property type="match status" value="1"/>
</dbReference>
<dbReference type="STRING" id="1202772.A0A1V9ZFH9"/>
<dbReference type="PRINTS" id="PR00886">
    <property type="entry name" value="HIGHMOBLTY12"/>
</dbReference>
<comment type="subcellular location">
    <subcellularLocation>
        <location evidence="1">Nucleus</location>
    </subcellularLocation>
</comment>
<keyword evidence="3" id="KW-0238">DNA-binding</keyword>
<comment type="caution">
    <text evidence="6">The sequence shown here is derived from an EMBL/GenBank/DDBJ whole genome shotgun (WGS) entry which is preliminary data.</text>
</comment>
<dbReference type="GO" id="GO:0006261">
    <property type="term" value="P:DNA-templated DNA replication"/>
    <property type="evidence" value="ECO:0007669"/>
    <property type="project" value="TreeGrafter"/>
</dbReference>
<feature type="compositionally biased region" description="Polar residues" evidence="4">
    <location>
        <begin position="242"/>
        <end position="261"/>
    </location>
</feature>
<sequence length="261" mass="28605">MADRVDDDETMEMTTTAEIMHMADKSDDDDDMRDGETDAPQDEVVDTAVGTVGKDDKGPLVSKPQSAYFHFLAAKRGEVKADNPGAAIGAIQKILGTKWKELTSEEKEPYIQLALDDKERYAKEKAELLARGIDIEPEKTTVASEDVLSLPCARVKRIINADQDVSKVSKDALIAITKATELFIKYLAAKGYDSAMISKRKTIKDSDLIQVIHGHGALDWLRDDFPQTSSRSAVEPKAAKVSSRTEPSGNAPSISSFFQRA</sequence>
<dbReference type="GO" id="GO:0046982">
    <property type="term" value="F:protein heterodimerization activity"/>
    <property type="evidence" value="ECO:0007669"/>
    <property type="project" value="InterPro"/>
</dbReference>
<dbReference type="SUPFAM" id="SSF47113">
    <property type="entry name" value="Histone-fold"/>
    <property type="match status" value="1"/>
</dbReference>
<dbReference type="PANTHER" id="PTHR10252:SF54">
    <property type="entry name" value="CHROMATIN ACCESSIBILITY COMPLEX PROTEIN 1"/>
    <property type="match status" value="1"/>
</dbReference>
<feature type="region of interest" description="Disordered" evidence="4">
    <location>
        <begin position="1"/>
        <end position="43"/>
    </location>
</feature>
<evidence type="ECO:0000256" key="2">
    <source>
        <dbReference type="ARBA" id="ARBA00023242"/>
    </source>
</evidence>
<dbReference type="SMART" id="SM00398">
    <property type="entry name" value="HMG"/>
    <property type="match status" value="1"/>
</dbReference>
<dbReference type="InterPro" id="IPR050568">
    <property type="entry name" value="Transcr_DNA_Rep_Reg"/>
</dbReference>
<protein>
    <recommendedName>
        <fullName evidence="5">HMG box domain-containing protein</fullName>
    </recommendedName>
</protein>
<dbReference type="Gene3D" id="1.10.20.10">
    <property type="entry name" value="Histone, subunit A"/>
    <property type="match status" value="1"/>
</dbReference>
<dbReference type="InterPro" id="IPR009072">
    <property type="entry name" value="Histone-fold"/>
</dbReference>
<reference evidence="6 7" key="1">
    <citation type="journal article" date="2014" name="Genome Biol. Evol.">
        <title>The secreted proteins of Achlya hypogyna and Thraustotheca clavata identify the ancestral oomycete secretome and reveal gene acquisitions by horizontal gene transfer.</title>
        <authorList>
            <person name="Misner I."/>
            <person name="Blouin N."/>
            <person name="Leonard G."/>
            <person name="Richards T.A."/>
            <person name="Lane C.E."/>
        </authorList>
    </citation>
    <scope>NUCLEOTIDE SEQUENCE [LARGE SCALE GENOMIC DNA]</scope>
    <source>
        <strain evidence="6 7">ATCC 48635</strain>
    </source>
</reference>
<dbReference type="InterPro" id="IPR009071">
    <property type="entry name" value="HMG_box_dom"/>
</dbReference>
<feature type="region of interest" description="Disordered" evidence="4">
    <location>
        <begin position="230"/>
        <end position="261"/>
    </location>
</feature>
<dbReference type="SUPFAM" id="SSF47095">
    <property type="entry name" value="HMG-box"/>
    <property type="match status" value="1"/>
</dbReference>
<evidence type="ECO:0000313" key="6">
    <source>
        <dbReference type="EMBL" id="OQR96748.1"/>
    </source>
</evidence>
<gene>
    <name evidence="6" type="ORF">ACHHYP_13653</name>
</gene>
<dbReference type="InterPro" id="IPR036910">
    <property type="entry name" value="HMG_box_dom_sf"/>
</dbReference>